<dbReference type="InterPro" id="IPR001424">
    <property type="entry name" value="SOD_Cu_Zn_dom"/>
</dbReference>
<protein>
    <recommendedName>
        <fullName evidence="1">Superoxide dismutase copper/zinc binding domain-containing protein</fullName>
    </recommendedName>
</protein>
<dbReference type="AlphaFoldDB" id="A0A6C0KEQ4"/>
<dbReference type="GO" id="GO:0005507">
    <property type="term" value="F:copper ion binding"/>
    <property type="evidence" value="ECO:0007669"/>
    <property type="project" value="InterPro"/>
</dbReference>
<evidence type="ECO:0000313" key="2">
    <source>
        <dbReference type="EMBL" id="QHU15671.1"/>
    </source>
</evidence>
<dbReference type="EMBL" id="MN740867">
    <property type="protein sequence ID" value="QHU15671.1"/>
    <property type="molecule type" value="Genomic_DNA"/>
</dbReference>
<dbReference type="InterPro" id="IPR024134">
    <property type="entry name" value="SOD_Cu/Zn_/chaperone"/>
</dbReference>
<dbReference type="CDD" id="cd00305">
    <property type="entry name" value="Cu-Zn_Superoxide_Dismutase"/>
    <property type="match status" value="1"/>
</dbReference>
<dbReference type="PANTHER" id="PTHR10003">
    <property type="entry name" value="SUPEROXIDE DISMUTASE CU-ZN -RELATED"/>
    <property type="match status" value="1"/>
</dbReference>
<feature type="domain" description="Superoxide dismutase copper/zinc binding" evidence="1">
    <location>
        <begin position="36"/>
        <end position="175"/>
    </location>
</feature>
<dbReference type="Gene3D" id="2.60.40.200">
    <property type="entry name" value="Superoxide dismutase, copper/zinc binding domain"/>
    <property type="match status" value="1"/>
</dbReference>
<dbReference type="GO" id="GO:0006801">
    <property type="term" value="P:superoxide metabolic process"/>
    <property type="evidence" value="ECO:0007669"/>
    <property type="project" value="InterPro"/>
</dbReference>
<accession>A0A6C0KEQ4</accession>
<reference evidence="2" key="1">
    <citation type="journal article" date="2020" name="Nature">
        <title>Giant virus diversity and host interactions through global metagenomics.</title>
        <authorList>
            <person name="Schulz F."/>
            <person name="Roux S."/>
            <person name="Paez-Espino D."/>
            <person name="Jungbluth S."/>
            <person name="Walsh D.A."/>
            <person name="Denef V.J."/>
            <person name="McMahon K.D."/>
            <person name="Konstantinidis K.T."/>
            <person name="Eloe-Fadrosh E.A."/>
            <person name="Kyrpides N.C."/>
            <person name="Woyke T."/>
        </authorList>
    </citation>
    <scope>NUCLEOTIDE SEQUENCE</scope>
    <source>
        <strain evidence="2">GVMAG-S-3300010158-109</strain>
    </source>
</reference>
<organism evidence="2">
    <name type="scientific">viral metagenome</name>
    <dbReference type="NCBI Taxonomy" id="1070528"/>
    <lineage>
        <taxon>unclassified sequences</taxon>
        <taxon>metagenomes</taxon>
        <taxon>organismal metagenomes</taxon>
    </lineage>
</organism>
<sequence>MGNNIASSNNTYQFHNSHVCDGRNAVCVLDPKNGIHGTVEFHQCSPNGPVKVSIEIEGESRKTHAIHIHEFGDTRDGCKSLGLHHNPYGHTHGSRNYNMPRHAGDLINNFTFNSNGYFKYEYYDDLLTMYNYEKDISIVGRSIVIHEGQDDLGLGMDKESLISGNAGNRINCGVIGVCKLRHF</sequence>
<evidence type="ECO:0000259" key="1">
    <source>
        <dbReference type="Pfam" id="PF00080"/>
    </source>
</evidence>
<dbReference type="PRINTS" id="PR00068">
    <property type="entry name" value="CUZNDISMTASE"/>
</dbReference>
<dbReference type="InterPro" id="IPR036423">
    <property type="entry name" value="SOD-like_Cu/Zn_dom_sf"/>
</dbReference>
<name>A0A6C0KEQ4_9ZZZZ</name>
<proteinExistence type="predicted"/>
<dbReference type="SUPFAM" id="SSF49329">
    <property type="entry name" value="Cu,Zn superoxide dismutase-like"/>
    <property type="match status" value="1"/>
</dbReference>
<dbReference type="Pfam" id="PF00080">
    <property type="entry name" value="Sod_Cu"/>
    <property type="match status" value="1"/>
</dbReference>